<sequence length="136" mass="15496">MPADDFWIALRGELVAELGRRRAAYALLVAKGRLERPVADRELRVWRSIARSVGAIEGMGDASWSEMIHSLRREIALRRKFYPAQIADRRLSADEAARRLELIELWHDLLWHDAGGETGRAARAERLNQLELRAAA</sequence>
<dbReference type="EMBL" id="JACIJN010000005">
    <property type="protein sequence ID" value="MBB5725784.1"/>
    <property type="molecule type" value="Genomic_DNA"/>
</dbReference>
<proteinExistence type="predicted"/>
<evidence type="ECO:0000313" key="1">
    <source>
        <dbReference type="EMBL" id="MBB5725784.1"/>
    </source>
</evidence>
<organism evidence="1 2">
    <name type="scientific">Sphingomonas endophytica</name>
    <dbReference type="NCBI Taxonomy" id="869719"/>
    <lineage>
        <taxon>Bacteria</taxon>
        <taxon>Pseudomonadati</taxon>
        <taxon>Pseudomonadota</taxon>
        <taxon>Alphaproteobacteria</taxon>
        <taxon>Sphingomonadales</taxon>
        <taxon>Sphingomonadaceae</taxon>
        <taxon>Sphingomonas</taxon>
    </lineage>
</organism>
<name>A0ABR6N5K1_9SPHN</name>
<reference evidence="1 2" key="1">
    <citation type="submission" date="2020-08" db="EMBL/GenBank/DDBJ databases">
        <title>Genomic Encyclopedia of Type Strains, Phase IV (KMG-IV): sequencing the most valuable type-strain genomes for metagenomic binning, comparative biology and taxonomic classification.</title>
        <authorList>
            <person name="Goeker M."/>
        </authorList>
    </citation>
    <scope>NUCLEOTIDE SEQUENCE [LARGE SCALE GENOMIC DNA]</scope>
    <source>
        <strain evidence="1 2">DSM 101535</strain>
    </source>
</reference>
<dbReference type="Proteomes" id="UP000560131">
    <property type="component" value="Unassembled WGS sequence"/>
</dbReference>
<evidence type="ECO:0008006" key="3">
    <source>
        <dbReference type="Google" id="ProtNLM"/>
    </source>
</evidence>
<accession>A0ABR6N5K1</accession>
<dbReference type="RefSeq" id="WP_184035827.1">
    <property type="nucleotide sequence ID" value="NZ_BAABAR010000003.1"/>
</dbReference>
<protein>
    <recommendedName>
        <fullName evidence="3">CHAD domain-containing protein</fullName>
    </recommendedName>
</protein>
<comment type="caution">
    <text evidence="1">The sequence shown here is derived from an EMBL/GenBank/DDBJ whole genome shotgun (WGS) entry which is preliminary data.</text>
</comment>
<gene>
    <name evidence="1" type="ORF">FHS97_001716</name>
</gene>
<evidence type="ECO:0000313" key="2">
    <source>
        <dbReference type="Proteomes" id="UP000560131"/>
    </source>
</evidence>
<keyword evidence="2" id="KW-1185">Reference proteome</keyword>